<proteinExistence type="predicted"/>
<dbReference type="InterPro" id="IPR022026">
    <property type="entry name" value="DUF5981"/>
</dbReference>
<comment type="caution">
    <text evidence="2">The sequence shown here is derived from an EMBL/GenBank/DDBJ whole genome shotgun (WGS) entry which is preliminary data.</text>
</comment>
<gene>
    <name evidence="2" type="ORF">EVJ48_09100</name>
</gene>
<accession>A0A520X851</accession>
<sequence>MFLTEKKDVKEIDEALKKYKKIGVVGCASCASVCLTGGSREVREMKKHLESSGKEVTFTISIDEPCDKRVLKEDIRFVEDELKETEAVVVLSCGTGVQTIGDFIQKKVVSGTDSKYIAQTEHIGEYYALCGGCDSCRLNFTGGVCTITLCPKGLLNGPCEGHNGNNCEVFEDKECVFVKSYELLKKYSEEDNLNKIFEPRDYGHSTTRTKI</sequence>
<feature type="domain" description="Methylene-tetrahydrofolate reductase C-terminal-like" evidence="1">
    <location>
        <begin position="111"/>
        <end position="202"/>
    </location>
</feature>
<dbReference type="AlphaFoldDB" id="A0A520X851"/>
<evidence type="ECO:0000259" key="1">
    <source>
        <dbReference type="Pfam" id="PF12225"/>
    </source>
</evidence>
<reference evidence="2 3" key="1">
    <citation type="submission" date="2019-01" db="EMBL/GenBank/DDBJ databases">
        <title>Insights into ecological role of a new deltaproteobacterial order Candidatus Sinidesulfobacterales (Sva0485) by metagenomics and metatranscriptomics.</title>
        <authorList>
            <person name="Tan S."/>
            <person name="Liu J."/>
            <person name="Fang Y."/>
            <person name="Hedlund B."/>
            <person name="Lian Z.-H."/>
            <person name="Huang L.-Y."/>
            <person name="Li J.-T."/>
            <person name="Huang L.-N."/>
            <person name="Li W.-J."/>
            <person name="Jiang H.-C."/>
            <person name="Dong H.-L."/>
            <person name="Shu W.-S."/>
        </authorList>
    </citation>
    <scope>NUCLEOTIDE SEQUENCE [LARGE SCALE GENOMIC DNA]</scope>
    <source>
        <strain evidence="2">AP4</strain>
    </source>
</reference>
<dbReference type="Proteomes" id="UP000322454">
    <property type="component" value="Unassembled WGS sequence"/>
</dbReference>
<evidence type="ECO:0000313" key="2">
    <source>
        <dbReference type="EMBL" id="RZV37374.1"/>
    </source>
</evidence>
<protein>
    <submittedName>
        <fullName evidence="2">5,10-methylenetetrahydrofolate reductase</fullName>
    </submittedName>
</protein>
<dbReference type="PANTHER" id="PTHR38755">
    <property type="entry name" value="5,10-METHYLENETETRAHYDROFOLATE REDUCTASE"/>
    <property type="match status" value="1"/>
</dbReference>
<dbReference type="PANTHER" id="PTHR38755:SF1">
    <property type="entry name" value="METHYLENE-TETRAHYDROFOLATE REDUCTASE C-TERMINAL DOMAIN-CONTAINING PROTEIN"/>
    <property type="match status" value="1"/>
</dbReference>
<name>A0A520X851_9DELT</name>
<dbReference type="Pfam" id="PF12225">
    <property type="entry name" value="DUF5981"/>
    <property type="match status" value="1"/>
</dbReference>
<organism evidence="2 3">
    <name type="scientific">Candidatus Acidulodesulfobacterium acidiphilum</name>
    <dbReference type="NCBI Taxonomy" id="2597224"/>
    <lineage>
        <taxon>Bacteria</taxon>
        <taxon>Deltaproteobacteria</taxon>
        <taxon>Candidatus Acidulodesulfobacterales</taxon>
        <taxon>Candidatus Acidulodesulfobacterium</taxon>
    </lineage>
</organism>
<dbReference type="EMBL" id="SHMQ01000038">
    <property type="protein sequence ID" value="RZV37374.1"/>
    <property type="molecule type" value="Genomic_DNA"/>
</dbReference>
<evidence type="ECO:0000313" key="3">
    <source>
        <dbReference type="Proteomes" id="UP000322454"/>
    </source>
</evidence>